<dbReference type="InterPro" id="IPR013216">
    <property type="entry name" value="Methyltransf_11"/>
</dbReference>
<proteinExistence type="predicted"/>
<dbReference type="EC" id="2.1.1.-" evidence="2"/>
<protein>
    <submittedName>
        <fullName evidence="2">Class I SAM-dependent methyltransferase</fullName>
        <ecNumber evidence="2">2.1.1.-</ecNumber>
    </submittedName>
</protein>
<evidence type="ECO:0000259" key="1">
    <source>
        <dbReference type="Pfam" id="PF08241"/>
    </source>
</evidence>
<accession>A0ABW4MLY9</accession>
<dbReference type="Proteomes" id="UP001597227">
    <property type="component" value="Unassembled WGS sequence"/>
</dbReference>
<evidence type="ECO:0000313" key="3">
    <source>
        <dbReference type="Proteomes" id="UP001597227"/>
    </source>
</evidence>
<dbReference type="GO" id="GO:0008168">
    <property type="term" value="F:methyltransferase activity"/>
    <property type="evidence" value="ECO:0007669"/>
    <property type="project" value="UniProtKB-KW"/>
</dbReference>
<organism evidence="2 3">
    <name type="scientific">Fredinandcohnia salidurans</name>
    <dbReference type="NCBI Taxonomy" id="2595041"/>
    <lineage>
        <taxon>Bacteria</taxon>
        <taxon>Bacillati</taxon>
        <taxon>Bacillota</taxon>
        <taxon>Bacilli</taxon>
        <taxon>Bacillales</taxon>
        <taxon>Bacillaceae</taxon>
        <taxon>Fredinandcohnia</taxon>
    </lineage>
</organism>
<dbReference type="RefSeq" id="WP_304219816.1">
    <property type="nucleotide sequence ID" value="NZ_JBHUEK010000004.1"/>
</dbReference>
<dbReference type="GO" id="GO:0032259">
    <property type="term" value="P:methylation"/>
    <property type="evidence" value="ECO:0007669"/>
    <property type="project" value="UniProtKB-KW"/>
</dbReference>
<sequence length="264" mass="29876">MDITRHNKHAWDKKVEEGSRYTQSVDSEVIKKSKTGEWEIIVTTEKSVPRHWFPKSLDGLKILCLASGGGQQGPVLAAAGADVTVFDLSKKQLEQDEKVAKREGLTLKTVQGDMSDLSEFEDEYFDLIVHPVSNLFVKDVRPVWNEASRVLKNNGILIAGFTNPLLWIFDENQENKGILDVKHPIPSSTLDYLPKDDVQDYINSNQTIEFAHTLEEQIQGQIDAGFVISGFYEDDFGGKRILDKYIKTFVATRAIKVKETLRDF</sequence>
<dbReference type="EMBL" id="JBHUEK010000004">
    <property type="protein sequence ID" value="MFD1777470.1"/>
    <property type="molecule type" value="Genomic_DNA"/>
</dbReference>
<dbReference type="Gene3D" id="3.40.50.150">
    <property type="entry name" value="Vaccinia Virus protein VP39"/>
    <property type="match status" value="1"/>
</dbReference>
<evidence type="ECO:0000313" key="2">
    <source>
        <dbReference type="EMBL" id="MFD1777470.1"/>
    </source>
</evidence>
<keyword evidence="2" id="KW-0808">Transferase</keyword>
<dbReference type="InterPro" id="IPR029063">
    <property type="entry name" value="SAM-dependent_MTases_sf"/>
</dbReference>
<name>A0ABW4MLY9_9BACI</name>
<keyword evidence="2" id="KW-0489">Methyltransferase</keyword>
<dbReference type="Pfam" id="PF08241">
    <property type="entry name" value="Methyltransf_11"/>
    <property type="match status" value="1"/>
</dbReference>
<reference evidence="3" key="1">
    <citation type="journal article" date="2019" name="Int. J. Syst. Evol. Microbiol.">
        <title>The Global Catalogue of Microorganisms (GCM) 10K type strain sequencing project: providing services to taxonomists for standard genome sequencing and annotation.</title>
        <authorList>
            <consortium name="The Broad Institute Genomics Platform"/>
            <consortium name="The Broad Institute Genome Sequencing Center for Infectious Disease"/>
            <person name="Wu L."/>
            <person name="Ma J."/>
        </authorList>
    </citation>
    <scope>NUCLEOTIDE SEQUENCE [LARGE SCALE GENOMIC DNA]</scope>
    <source>
        <strain evidence="3">CCUG 15531</strain>
    </source>
</reference>
<dbReference type="CDD" id="cd02440">
    <property type="entry name" value="AdoMet_MTases"/>
    <property type="match status" value="1"/>
</dbReference>
<comment type="caution">
    <text evidence="2">The sequence shown here is derived from an EMBL/GenBank/DDBJ whole genome shotgun (WGS) entry which is preliminary data.</text>
</comment>
<keyword evidence="3" id="KW-1185">Reference proteome</keyword>
<gene>
    <name evidence="2" type="ORF">ACFSFW_02085</name>
</gene>
<dbReference type="SUPFAM" id="SSF53335">
    <property type="entry name" value="S-adenosyl-L-methionine-dependent methyltransferases"/>
    <property type="match status" value="1"/>
</dbReference>
<feature type="domain" description="Methyltransferase type 11" evidence="1">
    <location>
        <begin position="63"/>
        <end position="158"/>
    </location>
</feature>